<keyword evidence="6" id="KW-0645">Protease</keyword>
<dbReference type="GO" id="GO:0006508">
    <property type="term" value="P:proteolysis"/>
    <property type="evidence" value="ECO:0007669"/>
    <property type="project" value="UniProtKB-KW"/>
</dbReference>
<dbReference type="GO" id="GO:0004180">
    <property type="term" value="F:carboxypeptidase activity"/>
    <property type="evidence" value="ECO:0007669"/>
    <property type="project" value="UniProtKB-KW"/>
</dbReference>
<dbReference type="InterPro" id="IPR011811">
    <property type="entry name" value="Peptidase_S51_cyanophycinase"/>
</dbReference>
<dbReference type="RefSeq" id="WP_148592735.1">
    <property type="nucleotide sequence ID" value="NZ_CP042997.1"/>
</dbReference>
<evidence type="ECO:0000313" key="10">
    <source>
        <dbReference type="Proteomes" id="UP000324233"/>
    </source>
</evidence>
<evidence type="ECO:0000256" key="3">
    <source>
        <dbReference type="ARBA" id="ARBA00006534"/>
    </source>
</evidence>
<evidence type="ECO:0000313" key="9">
    <source>
        <dbReference type="EMBL" id="QEH33095.1"/>
    </source>
</evidence>
<evidence type="ECO:0000256" key="2">
    <source>
        <dbReference type="ARBA" id="ARBA00002039"/>
    </source>
</evidence>
<evidence type="ECO:0000256" key="5">
    <source>
        <dbReference type="ARBA" id="ARBA00015719"/>
    </source>
</evidence>
<dbReference type="EC" id="3.4.15.6" evidence="4"/>
<dbReference type="Proteomes" id="UP000324233">
    <property type="component" value="Chromosome"/>
</dbReference>
<dbReference type="InterPro" id="IPR005320">
    <property type="entry name" value="Peptidase_S51"/>
</dbReference>
<keyword evidence="10" id="KW-1185">Reference proteome</keyword>
<evidence type="ECO:0000256" key="8">
    <source>
        <dbReference type="ARBA" id="ARBA00022825"/>
    </source>
</evidence>
<dbReference type="Gene3D" id="3.40.50.880">
    <property type="match status" value="1"/>
</dbReference>
<evidence type="ECO:0000256" key="4">
    <source>
        <dbReference type="ARBA" id="ARBA00013115"/>
    </source>
</evidence>
<comment type="catalytic activity">
    <reaction evidence="1">
        <text>[L-4-(L-arginin-2-N-yl)aspartate](n) + H2O = [L-4-(L-arginin-2-N-yl)aspartate](n-1) + L-4-(L-arginin-2-N-yl)aspartate</text>
        <dbReference type="Rhea" id="RHEA:12845"/>
        <dbReference type="Rhea" id="RHEA-COMP:13728"/>
        <dbReference type="Rhea" id="RHEA-COMP:13734"/>
        <dbReference type="ChEBI" id="CHEBI:15377"/>
        <dbReference type="ChEBI" id="CHEBI:137986"/>
        <dbReference type="ChEBI" id="CHEBI:137991"/>
        <dbReference type="EC" id="3.4.15.6"/>
    </reaction>
</comment>
<dbReference type="GO" id="GO:0008241">
    <property type="term" value="F:peptidyl-dipeptidase activity"/>
    <property type="evidence" value="ECO:0007669"/>
    <property type="project" value="UniProtKB-EC"/>
</dbReference>
<gene>
    <name evidence="9" type="primary">cphB</name>
    <name evidence="9" type="ORF">OJF2_15920</name>
</gene>
<dbReference type="PANTHER" id="PTHR36175">
    <property type="entry name" value="CYANOPHYCINASE"/>
    <property type="match status" value="1"/>
</dbReference>
<name>A0A5B9VZ92_9BACT</name>
<dbReference type="AlphaFoldDB" id="A0A5B9VZ92"/>
<dbReference type="NCBIfam" id="TIGR02069">
    <property type="entry name" value="cyanophycinase"/>
    <property type="match status" value="1"/>
</dbReference>
<dbReference type="SUPFAM" id="SSF52317">
    <property type="entry name" value="Class I glutamine amidotransferase-like"/>
    <property type="match status" value="1"/>
</dbReference>
<dbReference type="PANTHER" id="PTHR36175:SF1">
    <property type="entry name" value="CYANOPHYCINASE"/>
    <property type="match status" value="1"/>
</dbReference>
<dbReference type="KEGG" id="agv:OJF2_15920"/>
<dbReference type="OrthoDB" id="9799980at2"/>
<comment type="function">
    <text evidence="2">Exopeptidase that catalyzes the hydrolytic cleavage of multi-L-arginyl-poly-L-aspartic acid (cyanophycin; a water-insoluble reserve polymer) into aspartate-arginine dipeptides.</text>
</comment>
<keyword evidence="7 9" id="KW-0378">Hydrolase</keyword>
<dbReference type="GO" id="GO:0008236">
    <property type="term" value="F:serine-type peptidase activity"/>
    <property type="evidence" value="ECO:0007669"/>
    <property type="project" value="UniProtKB-KW"/>
</dbReference>
<accession>A0A5B9VZ92</accession>
<comment type="similarity">
    <text evidence="3">Belongs to the peptidase S51 family.</text>
</comment>
<protein>
    <recommendedName>
        <fullName evidence="5">Cyanophycinase</fullName>
        <ecNumber evidence="4">3.4.15.6</ecNumber>
    </recommendedName>
</protein>
<evidence type="ECO:0000256" key="6">
    <source>
        <dbReference type="ARBA" id="ARBA00022670"/>
    </source>
</evidence>
<sequence>MKHPDASSSWRPTVLPCVILFFLARYPSASSGGPPSAPPADAGPRGSLVIVGGGGMPASIRSAFLERAGGKAARLVVIPTASEDADGPPAAREEFLEPWRKAGVEAPTLLHTRSRDAANAPGFSKPIEEATAVWVSGGDQSRVTDAYLGTAVERSLRSLLDRGGVIGGTSAGAAIMSRVMITGGRRRATVGTGFGFLPGVVVDQHALRRNRIPRLLGVLAEHPSLSGIAIDERTAFVVDGSRWRVLGDSYVVACRRRPAWGDLDIGVYHAGDEGVLKDGEAVLTTTTIEDD</sequence>
<organism evidence="9 10">
    <name type="scientific">Aquisphaera giovannonii</name>
    <dbReference type="NCBI Taxonomy" id="406548"/>
    <lineage>
        <taxon>Bacteria</taxon>
        <taxon>Pseudomonadati</taxon>
        <taxon>Planctomycetota</taxon>
        <taxon>Planctomycetia</taxon>
        <taxon>Isosphaerales</taxon>
        <taxon>Isosphaeraceae</taxon>
        <taxon>Aquisphaera</taxon>
    </lineage>
</organism>
<reference evidence="9 10" key="1">
    <citation type="submission" date="2019-08" db="EMBL/GenBank/DDBJ databases">
        <title>Deep-cultivation of Planctomycetes and their phenomic and genomic characterization uncovers novel biology.</title>
        <authorList>
            <person name="Wiegand S."/>
            <person name="Jogler M."/>
            <person name="Boedeker C."/>
            <person name="Pinto D."/>
            <person name="Vollmers J."/>
            <person name="Rivas-Marin E."/>
            <person name="Kohn T."/>
            <person name="Peeters S.H."/>
            <person name="Heuer A."/>
            <person name="Rast P."/>
            <person name="Oberbeckmann S."/>
            <person name="Bunk B."/>
            <person name="Jeske O."/>
            <person name="Meyerdierks A."/>
            <person name="Storesund J.E."/>
            <person name="Kallscheuer N."/>
            <person name="Luecker S."/>
            <person name="Lage O.M."/>
            <person name="Pohl T."/>
            <person name="Merkel B.J."/>
            <person name="Hornburger P."/>
            <person name="Mueller R.-W."/>
            <person name="Bruemmer F."/>
            <person name="Labrenz M."/>
            <person name="Spormann A.M."/>
            <person name="Op den Camp H."/>
            <person name="Overmann J."/>
            <person name="Amann R."/>
            <person name="Jetten M.S.M."/>
            <person name="Mascher T."/>
            <person name="Medema M.H."/>
            <person name="Devos D.P."/>
            <person name="Kaster A.-K."/>
            <person name="Ovreas L."/>
            <person name="Rohde M."/>
            <person name="Galperin M.Y."/>
            <person name="Jogler C."/>
        </authorList>
    </citation>
    <scope>NUCLEOTIDE SEQUENCE [LARGE SCALE GENOMIC DNA]</scope>
    <source>
        <strain evidence="9 10">OJF2</strain>
    </source>
</reference>
<evidence type="ECO:0000256" key="1">
    <source>
        <dbReference type="ARBA" id="ARBA00001092"/>
    </source>
</evidence>
<evidence type="ECO:0000256" key="7">
    <source>
        <dbReference type="ARBA" id="ARBA00022801"/>
    </source>
</evidence>
<dbReference type="CDD" id="cd03145">
    <property type="entry name" value="GAT1_cyanophycinase"/>
    <property type="match status" value="1"/>
</dbReference>
<dbReference type="Pfam" id="PF03575">
    <property type="entry name" value="Peptidase_S51"/>
    <property type="match status" value="1"/>
</dbReference>
<keyword evidence="9" id="KW-0121">Carboxypeptidase</keyword>
<dbReference type="InterPro" id="IPR029062">
    <property type="entry name" value="Class_I_gatase-like"/>
</dbReference>
<keyword evidence="8" id="KW-0720">Serine protease</keyword>
<dbReference type="EMBL" id="CP042997">
    <property type="protein sequence ID" value="QEH33095.1"/>
    <property type="molecule type" value="Genomic_DNA"/>
</dbReference>
<proteinExistence type="inferred from homology"/>